<keyword evidence="5" id="KW-0378">Hydrolase</keyword>
<dbReference type="SUPFAM" id="SSF141523">
    <property type="entry name" value="L,D-transpeptidase catalytic domain-like"/>
    <property type="match status" value="1"/>
</dbReference>
<dbReference type="Gene3D" id="2.40.440.10">
    <property type="entry name" value="L,D-transpeptidase catalytic domain-like"/>
    <property type="match status" value="1"/>
</dbReference>
<keyword evidence="11" id="KW-0472">Membrane</keyword>
<feature type="region of interest" description="Disordered" evidence="10">
    <location>
        <begin position="282"/>
        <end position="319"/>
    </location>
</feature>
<gene>
    <name evidence="13" type="ORF">DNH61_11095</name>
</gene>
<evidence type="ECO:0000256" key="6">
    <source>
        <dbReference type="ARBA" id="ARBA00022960"/>
    </source>
</evidence>
<evidence type="ECO:0000256" key="8">
    <source>
        <dbReference type="ARBA" id="ARBA00023316"/>
    </source>
</evidence>
<accession>A0A2W1LW11</accession>
<dbReference type="EMBL" id="QKRB01000043">
    <property type="protein sequence ID" value="PZD95971.1"/>
    <property type="molecule type" value="Genomic_DNA"/>
</dbReference>
<proteinExistence type="inferred from homology"/>
<evidence type="ECO:0000256" key="7">
    <source>
        <dbReference type="ARBA" id="ARBA00022984"/>
    </source>
</evidence>
<keyword evidence="6 9" id="KW-0133">Cell shape</keyword>
<keyword evidence="7 9" id="KW-0573">Peptidoglycan synthesis</keyword>
<evidence type="ECO:0000256" key="2">
    <source>
        <dbReference type="ARBA" id="ARBA00005992"/>
    </source>
</evidence>
<dbReference type="InterPro" id="IPR005490">
    <property type="entry name" value="LD_TPept_cat_dom"/>
</dbReference>
<dbReference type="GO" id="GO:0008360">
    <property type="term" value="P:regulation of cell shape"/>
    <property type="evidence" value="ECO:0007669"/>
    <property type="project" value="UniProtKB-UniRule"/>
</dbReference>
<dbReference type="PANTHER" id="PTHR30582:SF24">
    <property type="entry name" value="L,D-TRANSPEPTIDASE ERFK_SRFK-RELATED"/>
    <property type="match status" value="1"/>
</dbReference>
<dbReference type="GO" id="GO:0016757">
    <property type="term" value="F:glycosyltransferase activity"/>
    <property type="evidence" value="ECO:0007669"/>
    <property type="project" value="UniProtKB-KW"/>
</dbReference>
<dbReference type="PANTHER" id="PTHR30582">
    <property type="entry name" value="L,D-TRANSPEPTIDASE"/>
    <property type="match status" value="1"/>
</dbReference>
<dbReference type="OrthoDB" id="9787225at2"/>
<comment type="pathway">
    <text evidence="1 9">Cell wall biogenesis; peptidoglycan biosynthesis.</text>
</comment>
<feature type="active site" description="Proton donor/acceptor" evidence="9">
    <location>
        <position position="394"/>
    </location>
</feature>
<evidence type="ECO:0000256" key="5">
    <source>
        <dbReference type="ARBA" id="ARBA00022801"/>
    </source>
</evidence>
<keyword evidence="11" id="KW-0812">Transmembrane</keyword>
<keyword evidence="3" id="KW-0328">Glycosyltransferase</keyword>
<keyword evidence="8 9" id="KW-0961">Cell wall biogenesis/degradation</keyword>
<evidence type="ECO:0000256" key="10">
    <source>
        <dbReference type="SAM" id="MobiDB-lite"/>
    </source>
</evidence>
<organism evidence="13 14">
    <name type="scientific">Paenibacillus sambharensis</name>
    <dbReference type="NCBI Taxonomy" id="1803190"/>
    <lineage>
        <taxon>Bacteria</taxon>
        <taxon>Bacillati</taxon>
        <taxon>Bacillota</taxon>
        <taxon>Bacilli</taxon>
        <taxon>Bacillales</taxon>
        <taxon>Paenibacillaceae</taxon>
        <taxon>Paenibacillus</taxon>
    </lineage>
</organism>
<keyword evidence="11" id="KW-1133">Transmembrane helix</keyword>
<dbReference type="GO" id="GO:0005576">
    <property type="term" value="C:extracellular region"/>
    <property type="evidence" value="ECO:0007669"/>
    <property type="project" value="TreeGrafter"/>
</dbReference>
<dbReference type="InterPro" id="IPR038063">
    <property type="entry name" value="Transpep_catalytic_dom"/>
</dbReference>
<dbReference type="Pfam" id="PF03734">
    <property type="entry name" value="YkuD"/>
    <property type="match status" value="1"/>
</dbReference>
<keyword evidence="4" id="KW-0808">Transferase</keyword>
<feature type="domain" description="L,D-TPase catalytic" evidence="12">
    <location>
        <begin position="325"/>
        <end position="434"/>
    </location>
</feature>
<dbReference type="Proteomes" id="UP000249522">
    <property type="component" value="Unassembled WGS sequence"/>
</dbReference>
<feature type="compositionally biased region" description="Basic and acidic residues" evidence="10">
    <location>
        <begin position="282"/>
        <end position="291"/>
    </location>
</feature>
<feature type="transmembrane region" description="Helical" evidence="11">
    <location>
        <begin position="82"/>
        <end position="103"/>
    </location>
</feature>
<evidence type="ECO:0000259" key="12">
    <source>
        <dbReference type="PROSITE" id="PS52029"/>
    </source>
</evidence>
<dbReference type="GO" id="GO:0071555">
    <property type="term" value="P:cell wall organization"/>
    <property type="evidence" value="ECO:0007669"/>
    <property type="project" value="UniProtKB-UniRule"/>
</dbReference>
<evidence type="ECO:0000313" key="13">
    <source>
        <dbReference type="EMBL" id="PZD95971.1"/>
    </source>
</evidence>
<feature type="compositionally biased region" description="Basic and acidic residues" evidence="10">
    <location>
        <begin position="439"/>
        <end position="459"/>
    </location>
</feature>
<dbReference type="CDD" id="cd16913">
    <property type="entry name" value="YkuD_like"/>
    <property type="match status" value="1"/>
</dbReference>
<sequence length="467" mass="51831">MGEREETIYLKYYVKQHPDNKMAWYLLGKEYTMQGKEAKANYCYLQSGAVYEAFERKKHPLLAETPQEAIATYNRQRRKRRYLSRAVLLSIVLLAGSVFAPGMPWKLERGLPAADQSAVQPVPAAGEGQVLKRTAVVFAAEATAEAAGEAAEELLYGKEKPSYGLSVHQEKQGEWTLWTGATDILMSVTSSLDGSRSDIRWHNQEVCRCDAEAAADAPGLIEEWKADRERQWVLASAIKHYQQREGVWPETLDELVRPYPENALSGDTARLAEMFPLVKEQLKSSRAEDKQGAGGSSPPVEEAGKETGQGPINGGIDDKLPDEPLDIVIDRANHRLALMSGQTIVRSYAVGLGGDKTPEGTFQISEKVRNPNGRDNGEFGSRGMTLSDTLYAIHGTDEPDSIEKDESLGCVRMLREDLEELYDMVTLGTKVTITSGVLPDHKSQPADRFKLEPKADETNPSKVYRWL</sequence>
<comment type="similarity">
    <text evidence="2">Belongs to the YkuD family.</text>
</comment>
<evidence type="ECO:0000313" key="14">
    <source>
        <dbReference type="Proteomes" id="UP000249522"/>
    </source>
</evidence>
<comment type="caution">
    <text evidence="13">The sequence shown here is derived from an EMBL/GenBank/DDBJ whole genome shotgun (WGS) entry which is preliminary data.</text>
</comment>
<feature type="region of interest" description="Disordered" evidence="10">
    <location>
        <begin position="436"/>
        <end position="467"/>
    </location>
</feature>
<evidence type="ECO:0000256" key="9">
    <source>
        <dbReference type="PROSITE-ProRule" id="PRU01373"/>
    </source>
</evidence>
<reference evidence="13 14" key="1">
    <citation type="submission" date="2018-06" db="EMBL/GenBank/DDBJ databases">
        <title>Paenibacillus imtechensis sp. nov.</title>
        <authorList>
            <person name="Pinnaka A.K."/>
            <person name="Singh H."/>
            <person name="Kaur M."/>
        </authorList>
    </citation>
    <scope>NUCLEOTIDE SEQUENCE [LARGE SCALE GENOMIC DNA]</scope>
    <source>
        <strain evidence="13 14">SMB1</strain>
    </source>
</reference>
<dbReference type="RefSeq" id="WP_111146716.1">
    <property type="nucleotide sequence ID" value="NZ_QKRB01000043.1"/>
</dbReference>
<protein>
    <submittedName>
        <fullName evidence="13">L,D-transpeptidase</fullName>
    </submittedName>
</protein>
<dbReference type="PROSITE" id="PS52029">
    <property type="entry name" value="LD_TPASE"/>
    <property type="match status" value="1"/>
</dbReference>
<dbReference type="InterPro" id="IPR050979">
    <property type="entry name" value="LD-transpeptidase"/>
</dbReference>
<evidence type="ECO:0000256" key="11">
    <source>
        <dbReference type="SAM" id="Phobius"/>
    </source>
</evidence>
<evidence type="ECO:0000256" key="1">
    <source>
        <dbReference type="ARBA" id="ARBA00004752"/>
    </source>
</evidence>
<keyword evidence="14" id="KW-1185">Reference proteome</keyword>
<dbReference type="GO" id="GO:0018104">
    <property type="term" value="P:peptidoglycan-protein cross-linking"/>
    <property type="evidence" value="ECO:0007669"/>
    <property type="project" value="TreeGrafter"/>
</dbReference>
<name>A0A2W1LW11_9BACL</name>
<feature type="active site" description="Nucleophile" evidence="9">
    <location>
        <position position="410"/>
    </location>
</feature>
<evidence type="ECO:0000256" key="3">
    <source>
        <dbReference type="ARBA" id="ARBA00022676"/>
    </source>
</evidence>
<dbReference type="AlphaFoldDB" id="A0A2W1LW11"/>
<evidence type="ECO:0000256" key="4">
    <source>
        <dbReference type="ARBA" id="ARBA00022679"/>
    </source>
</evidence>
<dbReference type="UniPathway" id="UPA00219"/>
<dbReference type="GO" id="GO:0071972">
    <property type="term" value="F:peptidoglycan L,D-transpeptidase activity"/>
    <property type="evidence" value="ECO:0007669"/>
    <property type="project" value="TreeGrafter"/>
</dbReference>